<organism evidence="1 2">
    <name type="scientific">Epilithonimonas ginsengisoli</name>
    <dbReference type="NCBI Taxonomy" id="1245592"/>
    <lineage>
        <taxon>Bacteria</taxon>
        <taxon>Pseudomonadati</taxon>
        <taxon>Bacteroidota</taxon>
        <taxon>Flavobacteriia</taxon>
        <taxon>Flavobacteriales</taxon>
        <taxon>Weeksellaceae</taxon>
        <taxon>Chryseobacterium group</taxon>
        <taxon>Epilithonimonas</taxon>
    </lineage>
</organism>
<dbReference type="RefSeq" id="WP_063968381.1">
    <property type="nucleotide sequence ID" value="NZ_JAMXLT020000011.1"/>
</dbReference>
<keyword evidence="2" id="KW-1185">Reference proteome</keyword>
<accession>A0ABU4JGY1</accession>
<reference evidence="1 2" key="1">
    <citation type="submission" date="2023-11" db="EMBL/GenBank/DDBJ databases">
        <title>First isolation, identification, and characterization of non-pathogenic Epilithonimonas ginsengisoli isolated from diseased farmed rainbow trout (Oncorhynchus mykiss) in Chile.</title>
        <authorList>
            <person name="Miranda C.D."/>
            <person name="Irgang R."/>
            <person name="Concha C."/>
            <person name="Rojas R."/>
            <person name="Avendano R."/>
        </authorList>
    </citation>
    <scope>NUCLEOTIDE SEQUENCE [LARGE SCALE GENOMIC DNA]</scope>
    <source>
        <strain evidence="1 2">FP99</strain>
    </source>
</reference>
<name>A0ABU4JGY1_9FLAO</name>
<sequence>MTNILIGCEKNAGGKQTEVENSKQLKEEAIKEFVSQLKPKDTLFIVTSRMLGVCGNDERYDGNTTVQEKLEEKKYIRDNPYYVDVQKDFLEKYDIGKSVVITGSAFDNEFSSNLITFNNDSLKVKKNVYDIQFSDVRKDTVTVSGFDFINNKNALQFKMVLRNSRWKVL</sequence>
<dbReference type="EMBL" id="JAMXLT020000011">
    <property type="protein sequence ID" value="MDW8548823.1"/>
    <property type="molecule type" value="Genomic_DNA"/>
</dbReference>
<dbReference type="Proteomes" id="UP001204439">
    <property type="component" value="Unassembled WGS sequence"/>
</dbReference>
<protein>
    <recommendedName>
        <fullName evidence="3">Lipoprotein</fullName>
    </recommendedName>
</protein>
<comment type="caution">
    <text evidence="1">The sequence shown here is derived from an EMBL/GenBank/DDBJ whole genome shotgun (WGS) entry which is preliminary data.</text>
</comment>
<evidence type="ECO:0000313" key="1">
    <source>
        <dbReference type="EMBL" id="MDW8548823.1"/>
    </source>
</evidence>
<gene>
    <name evidence="1" type="ORF">NG800_007870</name>
</gene>
<evidence type="ECO:0000313" key="2">
    <source>
        <dbReference type="Proteomes" id="UP001204439"/>
    </source>
</evidence>
<proteinExistence type="predicted"/>
<evidence type="ECO:0008006" key="3">
    <source>
        <dbReference type="Google" id="ProtNLM"/>
    </source>
</evidence>